<dbReference type="InterPro" id="IPR058913">
    <property type="entry name" value="Integrase_dom_put"/>
</dbReference>
<dbReference type="EMBL" id="KV427623">
    <property type="protein sequence ID" value="KZT06697.1"/>
    <property type="molecule type" value="Genomic_DNA"/>
</dbReference>
<accession>A0A165EC05</accession>
<gene>
    <name evidence="2" type="ORF">LAESUDRAFT_653023</name>
</gene>
<dbReference type="PANTHER" id="PTHR46791:SF5">
    <property type="entry name" value="CLR5 DOMAIN-CONTAINING PROTEIN-RELATED"/>
    <property type="match status" value="1"/>
</dbReference>
<dbReference type="InParanoid" id="A0A165EC05"/>
<evidence type="ECO:0000259" key="1">
    <source>
        <dbReference type="Pfam" id="PF24764"/>
    </source>
</evidence>
<dbReference type="PANTHER" id="PTHR46791">
    <property type="entry name" value="EXPRESSED PROTEIN"/>
    <property type="match status" value="1"/>
</dbReference>
<dbReference type="Pfam" id="PF24764">
    <property type="entry name" value="rva_4"/>
    <property type="match status" value="1"/>
</dbReference>
<dbReference type="Proteomes" id="UP000076871">
    <property type="component" value="Unassembled WGS sequence"/>
</dbReference>
<dbReference type="RefSeq" id="XP_040764437.1">
    <property type="nucleotide sequence ID" value="XM_040904389.1"/>
</dbReference>
<reference evidence="2 3" key="1">
    <citation type="journal article" date="2016" name="Mol. Biol. Evol.">
        <title>Comparative Genomics of Early-Diverging Mushroom-Forming Fungi Provides Insights into the Origins of Lignocellulose Decay Capabilities.</title>
        <authorList>
            <person name="Nagy L.G."/>
            <person name="Riley R."/>
            <person name="Tritt A."/>
            <person name="Adam C."/>
            <person name="Daum C."/>
            <person name="Floudas D."/>
            <person name="Sun H."/>
            <person name="Yadav J.S."/>
            <person name="Pangilinan J."/>
            <person name="Larsson K.H."/>
            <person name="Matsuura K."/>
            <person name="Barry K."/>
            <person name="Labutti K."/>
            <person name="Kuo R."/>
            <person name="Ohm R.A."/>
            <person name="Bhattacharya S.S."/>
            <person name="Shirouzu T."/>
            <person name="Yoshinaga Y."/>
            <person name="Martin F.M."/>
            <person name="Grigoriev I.V."/>
            <person name="Hibbett D.S."/>
        </authorList>
    </citation>
    <scope>NUCLEOTIDE SEQUENCE [LARGE SCALE GENOMIC DNA]</scope>
    <source>
        <strain evidence="2 3">93-53</strain>
    </source>
</reference>
<sequence length="121" mass="14255">MRIYGLQNAFSPISNGQLNAVVKAYKQRKPDSGICYLRGFLHQHHLQIQKNCLYQSLRHVDGLNHVLQWRRTIQRRKYKSSRLNALWHCDGHHKLIHWGIVIHGFIDGFCHTTWLASVIFL</sequence>
<feature type="domain" description="Integrase core" evidence="1">
    <location>
        <begin position="78"/>
        <end position="112"/>
    </location>
</feature>
<dbReference type="STRING" id="1314785.A0A165EC05"/>
<dbReference type="AlphaFoldDB" id="A0A165EC05"/>
<keyword evidence="3" id="KW-1185">Reference proteome</keyword>
<protein>
    <recommendedName>
        <fullName evidence="1">Integrase core domain-containing protein</fullName>
    </recommendedName>
</protein>
<dbReference type="GeneID" id="63821419"/>
<organism evidence="2 3">
    <name type="scientific">Laetiporus sulphureus 93-53</name>
    <dbReference type="NCBI Taxonomy" id="1314785"/>
    <lineage>
        <taxon>Eukaryota</taxon>
        <taxon>Fungi</taxon>
        <taxon>Dikarya</taxon>
        <taxon>Basidiomycota</taxon>
        <taxon>Agaricomycotina</taxon>
        <taxon>Agaricomycetes</taxon>
        <taxon>Polyporales</taxon>
        <taxon>Laetiporus</taxon>
    </lineage>
</organism>
<evidence type="ECO:0000313" key="3">
    <source>
        <dbReference type="Proteomes" id="UP000076871"/>
    </source>
</evidence>
<evidence type="ECO:0000313" key="2">
    <source>
        <dbReference type="EMBL" id="KZT06697.1"/>
    </source>
</evidence>
<proteinExistence type="predicted"/>
<name>A0A165EC05_9APHY</name>
<dbReference type="OrthoDB" id="2686689at2759"/>